<evidence type="ECO:0000313" key="4">
    <source>
        <dbReference type="EMBL" id="HEB74557.1"/>
    </source>
</evidence>
<accession>A0A7C1VNI4</accession>
<proteinExistence type="predicted"/>
<dbReference type="PANTHER" id="PTHR43080:SF2">
    <property type="entry name" value="CBS DOMAIN-CONTAINING PROTEIN"/>
    <property type="match status" value="1"/>
</dbReference>
<dbReference type="SUPFAM" id="SSF54631">
    <property type="entry name" value="CBS-domain pair"/>
    <property type="match status" value="1"/>
</dbReference>
<sequence>MRLKMKKIQEIMVREIEEISPNAKVSEAIALMLKEGIRSLVVTPETGEDVYGIVTVRNVVFKVLAKGLEPKNIEVREIATKPLVCIDAHYDVSHAVRLMANLNLARLVVTELGKIVGIVTLMDILRSSQGEKIC</sequence>
<evidence type="ECO:0000313" key="5">
    <source>
        <dbReference type="EMBL" id="HEC68564.1"/>
    </source>
</evidence>
<dbReference type="Proteomes" id="UP000886268">
    <property type="component" value="Unassembled WGS sequence"/>
</dbReference>
<dbReference type="InterPro" id="IPR000644">
    <property type="entry name" value="CBS_dom"/>
</dbReference>
<protein>
    <submittedName>
        <fullName evidence="5">CBS domain-containing protein</fullName>
    </submittedName>
</protein>
<dbReference type="InterPro" id="IPR046342">
    <property type="entry name" value="CBS_dom_sf"/>
</dbReference>
<reference evidence="5" key="1">
    <citation type="journal article" date="2020" name="mSystems">
        <title>Genome- and Community-Level Interaction Insights into Carbon Utilization and Element Cycling Functions of Hydrothermarchaeota in Hydrothermal Sediment.</title>
        <authorList>
            <person name="Zhou Z."/>
            <person name="Liu Y."/>
            <person name="Xu W."/>
            <person name="Pan J."/>
            <person name="Luo Z.H."/>
            <person name="Li M."/>
        </authorList>
    </citation>
    <scope>NUCLEOTIDE SEQUENCE [LARGE SCALE GENOMIC DNA]</scope>
    <source>
        <strain evidence="5">HyVt-389</strain>
        <strain evidence="4">HyVt-45</strain>
    </source>
</reference>
<dbReference type="OrthoDB" id="9807125at2"/>
<dbReference type="InterPro" id="IPR051257">
    <property type="entry name" value="Diverse_CBS-Domain"/>
</dbReference>
<dbReference type="SMART" id="SM00116">
    <property type="entry name" value="CBS"/>
    <property type="match status" value="2"/>
</dbReference>
<dbReference type="Proteomes" id="UP000885738">
    <property type="component" value="Unassembled WGS sequence"/>
</dbReference>
<evidence type="ECO:0000256" key="1">
    <source>
        <dbReference type="ARBA" id="ARBA00023122"/>
    </source>
</evidence>
<gene>
    <name evidence="5" type="ORF">ENI35_07160</name>
    <name evidence="4" type="ORF">ENJ03_04985</name>
</gene>
<feature type="domain" description="CBS" evidence="3">
    <location>
        <begin position="12"/>
        <end position="70"/>
    </location>
</feature>
<dbReference type="EMBL" id="DRKW01000292">
    <property type="protein sequence ID" value="HEB74557.1"/>
    <property type="molecule type" value="Genomic_DNA"/>
</dbReference>
<dbReference type="PANTHER" id="PTHR43080">
    <property type="entry name" value="CBS DOMAIN-CONTAINING PROTEIN CBSX3, MITOCHONDRIAL"/>
    <property type="match status" value="1"/>
</dbReference>
<dbReference type="AlphaFoldDB" id="A0A7C1VNI4"/>
<dbReference type="EMBL" id="DRIH01000259">
    <property type="protein sequence ID" value="HEC68564.1"/>
    <property type="molecule type" value="Genomic_DNA"/>
</dbReference>
<evidence type="ECO:0000259" key="3">
    <source>
        <dbReference type="PROSITE" id="PS51371"/>
    </source>
</evidence>
<dbReference type="Gene3D" id="3.10.580.10">
    <property type="entry name" value="CBS-domain"/>
    <property type="match status" value="1"/>
</dbReference>
<name>A0A7C1VNI4_DESA2</name>
<comment type="caution">
    <text evidence="5">The sequence shown here is derived from an EMBL/GenBank/DDBJ whole genome shotgun (WGS) entry which is preliminary data.</text>
</comment>
<dbReference type="Pfam" id="PF00571">
    <property type="entry name" value="CBS"/>
    <property type="match status" value="2"/>
</dbReference>
<feature type="domain" description="CBS" evidence="3">
    <location>
        <begin position="79"/>
        <end position="134"/>
    </location>
</feature>
<evidence type="ECO:0000256" key="2">
    <source>
        <dbReference type="PROSITE-ProRule" id="PRU00703"/>
    </source>
</evidence>
<organism evidence="5">
    <name type="scientific">Desulfofervidus auxilii</name>
    <dbReference type="NCBI Taxonomy" id="1621989"/>
    <lineage>
        <taxon>Bacteria</taxon>
        <taxon>Pseudomonadati</taxon>
        <taxon>Thermodesulfobacteriota</taxon>
        <taxon>Candidatus Desulfofervidia</taxon>
        <taxon>Candidatus Desulfofervidales</taxon>
        <taxon>Candidatus Desulfofervidaceae</taxon>
        <taxon>Candidatus Desulfofervidus</taxon>
    </lineage>
</organism>
<keyword evidence="1 2" id="KW-0129">CBS domain</keyword>
<dbReference type="PROSITE" id="PS51371">
    <property type="entry name" value="CBS"/>
    <property type="match status" value="2"/>
</dbReference>